<evidence type="ECO:0000313" key="4">
    <source>
        <dbReference type="Proteomes" id="UP000282613"/>
    </source>
</evidence>
<dbReference type="Gene3D" id="3.30.70.330">
    <property type="match status" value="1"/>
</dbReference>
<evidence type="ECO:0000256" key="1">
    <source>
        <dbReference type="PROSITE-ProRule" id="PRU00176"/>
    </source>
</evidence>
<dbReference type="InterPro" id="IPR035979">
    <property type="entry name" value="RBD_domain_sf"/>
</dbReference>
<dbReference type="OrthoDB" id="339151at2759"/>
<evidence type="ECO:0000313" key="5">
    <source>
        <dbReference type="WBParaSite" id="TASK_0000790901-mRNA-1"/>
    </source>
</evidence>
<dbReference type="Pfam" id="PF00076">
    <property type="entry name" value="RRM_1"/>
    <property type="match status" value="1"/>
</dbReference>
<keyword evidence="1" id="KW-0694">RNA-binding</keyword>
<proteinExistence type="predicted"/>
<dbReference type="SUPFAM" id="SSF54928">
    <property type="entry name" value="RNA-binding domain, RBD"/>
    <property type="match status" value="1"/>
</dbReference>
<keyword evidence="4" id="KW-1185">Reference proteome</keyword>
<dbReference type="STRING" id="60517.A0A158R9W6"/>
<reference evidence="5" key="1">
    <citation type="submission" date="2016-04" db="UniProtKB">
        <authorList>
            <consortium name="WormBaseParasite"/>
        </authorList>
    </citation>
    <scope>IDENTIFICATION</scope>
</reference>
<dbReference type="WBParaSite" id="TASK_0000790901-mRNA-1">
    <property type="protein sequence ID" value="TASK_0000790901-mRNA-1"/>
    <property type="gene ID" value="TASK_0000790901"/>
</dbReference>
<accession>A0A158R9W6</accession>
<dbReference type="SMART" id="SM00360">
    <property type="entry name" value="RRM"/>
    <property type="match status" value="1"/>
</dbReference>
<dbReference type="EMBL" id="UYRS01018695">
    <property type="protein sequence ID" value="VDK39232.1"/>
    <property type="molecule type" value="Genomic_DNA"/>
</dbReference>
<dbReference type="CDD" id="cd00590">
    <property type="entry name" value="RRM_SF"/>
    <property type="match status" value="1"/>
</dbReference>
<feature type="domain" description="RRM" evidence="2">
    <location>
        <begin position="114"/>
        <end position="185"/>
    </location>
</feature>
<dbReference type="AlphaFoldDB" id="A0A158R9W6"/>
<organism evidence="5">
    <name type="scientific">Taenia asiatica</name>
    <name type="common">Asian tapeworm</name>
    <dbReference type="NCBI Taxonomy" id="60517"/>
    <lineage>
        <taxon>Eukaryota</taxon>
        <taxon>Metazoa</taxon>
        <taxon>Spiralia</taxon>
        <taxon>Lophotrochozoa</taxon>
        <taxon>Platyhelminthes</taxon>
        <taxon>Cestoda</taxon>
        <taxon>Eucestoda</taxon>
        <taxon>Cyclophyllidea</taxon>
        <taxon>Taeniidae</taxon>
        <taxon>Taenia</taxon>
    </lineage>
</organism>
<evidence type="ECO:0000259" key="2">
    <source>
        <dbReference type="PROSITE" id="PS50102"/>
    </source>
</evidence>
<sequence>MITSFPLCSNSGVTNASTVSAIVNARKLIVWGIGEETTHTAPRSYFLNNGAVDYVVVTGTEAYVVIKNDKSVNLVLATKPHFIRGRRLFLGKPDEEVTSLFGRRVALNDTKADHQLVVDGLPPLPRDNDIRSLFGRFGAITEVRVDANMHRAFVNFSTAEALQKAVAAAPPRLKGMNLRVSLPEDHEHSFDDQVERNAVHFQDIDVFDTVNLNRVLVPSNDLTELEPKSEQKKR</sequence>
<name>A0A158R9W6_TAEAS</name>
<dbReference type="GO" id="GO:0003723">
    <property type="term" value="F:RNA binding"/>
    <property type="evidence" value="ECO:0007669"/>
    <property type="project" value="UniProtKB-UniRule"/>
</dbReference>
<dbReference type="Proteomes" id="UP000282613">
    <property type="component" value="Unassembled WGS sequence"/>
</dbReference>
<reference evidence="3 4" key="2">
    <citation type="submission" date="2018-11" db="EMBL/GenBank/DDBJ databases">
        <authorList>
            <consortium name="Pathogen Informatics"/>
        </authorList>
    </citation>
    <scope>NUCLEOTIDE SEQUENCE [LARGE SCALE GENOMIC DNA]</scope>
</reference>
<evidence type="ECO:0000313" key="3">
    <source>
        <dbReference type="EMBL" id="VDK39232.1"/>
    </source>
</evidence>
<protein>
    <submittedName>
        <fullName evidence="5">RRM domain-containing protein</fullName>
    </submittedName>
</protein>
<gene>
    <name evidence="3" type="ORF">TASK_LOCUS7910</name>
</gene>
<dbReference type="InterPro" id="IPR012677">
    <property type="entry name" value="Nucleotide-bd_a/b_plait_sf"/>
</dbReference>
<dbReference type="PROSITE" id="PS50102">
    <property type="entry name" value="RRM"/>
    <property type="match status" value="1"/>
</dbReference>
<dbReference type="InterPro" id="IPR000504">
    <property type="entry name" value="RRM_dom"/>
</dbReference>